<accession>G7YD17</accession>
<proteinExistence type="predicted"/>
<dbReference type="Pfam" id="PF01221">
    <property type="entry name" value="Dynein_light"/>
    <property type="match status" value="1"/>
</dbReference>
<dbReference type="EMBL" id="DF143086">
    <property type="protein sequence ID" value="GAA50851.1"/>
    <property type="molecule type" value="Genomic_DNA"/>
</dbReference>
<gene>
    <name evidence="1" type="ORF">CLF_105140</name>
</gene>
<dbReference type="InterPro" id="IPR001372">
    <property type="entry name" value="Dynein_light_chain_typ-1/2"/>
</dbReference>
<keyword evidence="2" id="KW-1185">Reference proteome</keyword>
<dbReference type="GO" id="GO:0007017">
    <property type="term" value="P:microtubule-based process"/>
    <property type="evidence" value="ECO:0007669"/>
    <property type="project" value="InterPro"/>
</dbReference>
<evidence type="ECO:0000313" key="2">
    <source>
        <dbReference type="Proteomes" id="UP000008909"/>
    </source>
</evidence>
<reference evidence="1" key="1">
    <citation type="journal article" date="2011" name="Genome Biol.">
        <title>The draft genome of the carcinogenic human liver fluke Clonorchis sinensis.</title>
        <authorList>
            <person name="Wang X."/>
            <person name="Chen W."/>
            <person name="Huang Y."/>
            <person name="Sun J."/>
            <person name="Men J."/>
            <person name="Liu H."/>
            <person name="Luo F."/>
            <person name="Guo L."/>
            <person name="Lv X."/>
            <person name="Deng C."/>
            <person name="Zhou C."/>
            <person name="Fan Y."/>
            <person name="Li X."/>
            <person name="Huang L."/>
            <person name="Hu Y."/>
            <person name="Liang C."/>
            <person name="Hu X."/>
            <person name="Xu J."/>
            <person name="Yu X."/>
        </authorList>
    </citation>
    <scope>NUCLEOTIDE SEQUENCE [LARGE SCALE GENOMIC DNA]</scope>
    <source>
        <strain evidence="1">Henan</strain>
    </source>
</reference>
<dbReference type="Proteomes" id="UP000008909">
    <property type="component" value="Unassembled WGS sequence"/>
</dbReference>
<protein>
    <recommendedName>
        <fullName evidence="3">Dynein light chain</fullName>
    </recommendedName>
</protein>
<dbReference type="SUPFAM" id="SSF54648">
    <property type="entry name" value="DLC"/>
    <property type="match status" value="1"/>
</dbReference>
<dbReference type="AlphaFoldDB" id="G7YD17"/>
<dbReference type="InterPro" id="IPR037177">
    <property type="entry name" value="DLC_sf"/>
</dbReference>
<evidence type="ECO:0008006" key="3">
    <source>
        <dbReference type="Google" id="ProtNLM"/>
    </source>
</evidence>
<dbReference type="Gene3D" id="3.30.740.10">
    <property type="entry name" value="Protein Inhibitor Of Neuronal Nitric Oxide Synthase"/>
    <property type="match status" value="1"/>
</dbReference>
<dbReference type="GO" id="GO:0030286">
    <property type="term" value="C:dynein complex"/>
    <property type="evidence" value="ECO:0007669"/>
    <property type="project" value="InterPro"/>
</dbReference>
<organism evidence="1 2">
    <name type="scientific">Clonorchis sinensis</name>
    <name type="common">Chinese liver fluke</name>
    <dbReference type="NCBI Taxonomy" id="79923"/>
    <lineage>
        <taxon>Eukaryota</taxon>
        <taxon>Metazoa</taxon>
        <taxon>Spiralia</taxon>
        <taxon>Lophotrochozoa</taxon>
        <taxon>Platyhelminthes</taxon>
        <taxon>Trematoda</taxon>
        <taxon>Digenea</taxon>
        <taxon>Opisthorchiida</taxon>
        <taxon>Opisthorchiata</taxon>
        <taxon>Opisthorchiidae</taxon>
        <taxon>Clonorchis</taxon>
    </lineage>
</organism>
<reference key="2">
    <citation type="submission" date="2011-10" db="EMBL/GenBank/DDBJ databases">
        <title>The genome and transcriptome sequence of Clonorchis sinensis provide insights into the carcinogenic liver fluke.</title>
        <authorList>
            <person name="Wang X."/>
            <person name="Huang Y."/>
            <person name="Chen W."/>
            <person name="Liu H."/>
            <person name="Guo L."/>
            <person name="Chen Y."/>
            <person name="Luo F."/>
            <person name="Zhou W."/>
            <person name="Sun J."/>
            <person name="Mao Q."/>
            <person name="Liang P."/>
            <person name="Zhou C."/>
            <person name="Tian Y."/>
            <person name="Men J."/>
            <person name="Lv X."/>
            <person name="Huang L."/>
            <person name="Zhou J."/>
            <person name="Hu Y."/>
            <person name="Li R."/>
            <person name="Zhang F."/>
            <person name="Lei H."/>
            <person name="Li X."/>
            <person name="Hu X."/>
            <person name="Liang C."/>
            <person name="Xu J."/>
            <person name="Wu Z."/>
            <person name="Yu X."/>
        </authorList>
    </citation>
    <scope>NUCLEOTIDE SEQUENCE</scope>
    <source>
        <strain>Henan</strain>
    </source>
</reference>
<name>G7YD17_CLOSI</name>
<evidence type="ECO:0000313" key="1">
    <source>
        <dbReference type="EMBL" id="GAA50851.1"/>
    </source>
</evidence>
<sequence>MNHEVRQAFVSLVDKTFSEDRPQYEMAMEIKQWFDDRCDGPWHCVIGQHFGRLSGNQESNRWSLNASQGSRPKSVDAAFIVVACCHLGYGKSRYKFLIRQYFDCSNFTPMCAENYRLRC</sequence>